<dbReference type="InterPro" id="IPR001878">
    <property type="entry name" value="Znf_CCHC"/>
</dbReference>
<dbReference type="FunFam" id="3.80.10.10:FF:001164">
    <property type="entry name" value="GH01279p"/>
    <property type="match status" value="1"/>
</dbReference>
<comment type="subcellular location">
    <subcellularLocation>
        <location evidence="1">Membrane</location>
    </subcellularLocation>
</comment>
<dbReference type="InterPro" id="IPR043128">
    <property type="entry name" value="Rev_trsase/Diguanyl_cyclase"/>
</dbReference>
<feature type="domain" description="Integrase catalytic" evidence="20">
    <location>
        <begin position="1263"/>
        <end position="1434"/>
    </location>
</feature>
<dbReference type="FunFam" id="3.30.70.270:FF:000020">
    <property type="entry name" value="Transposon Tf2-6 polyprotein-like Protein"/>
    <property type="match status" value="1"/>
</dbReference>
<dbReference type="PROSITE" id="PS50950">
    <property type="entry name" value="ZF_THAP"/>
    <property type="match status" value="1"/>
</dbReference>
<dbReference type="InterPro" id="IPR036397">
    <property type="entry name" value="RNaseH_sf"/>
</dbReference>
<name>A0A2B4SH60_STYPI</name>
<dbReference type="InterPro" id="IPR000477">
    <property type="entry name" value="RT_dom"/>
</dbReference>
<evidence type="ECO:0000259" key="20">
    <source>
        <dbReference type="PROSITE" id="PS50994"/>
    </source>
</evidence>
<evidence type="ECO:0000259" key="18">
    <source>
        <dbReference type="PROSITE" id="PS50878"/>
    </source>
</evidence>
<feature type="transmembrane region" description="Helical" evidence="15">
    <location>
        <begin position="1825"/>
        <end position="1849"/>
    </location>
</feature>
<dbReference type="Pfam" id="PF00665">
    <property type="entry name" value="rve"/>
    <property type="match status" value="1"/>
</dbReference>
<evidence type="ECO:0000313" key="22">
    <source>
        <dbReference type="Proteomes" id="UP000225706"/>
    </source>
</evidence>
<keyword evidence="5" id="KW-0677">Repeat</keyword>
<dbReference type="InterPro" id="IPR012337">
    <property type="entry name" value="RNaseH-like_sf"/>
</dbReference>
<evidence type="ECO:0000259" key="19">
    <source>
        <dbReference type="PROSITE" id="PS50950"/>
    </source>
</evidence>
<sequence length="2136" mass="242154">MPTNCCVPLCTKKDKRDKETGEKISFFRFPEKENQKKRWLHAIRRDIGANFSFNGGSRVCSRHFRKEDLQRSLSGKVSPTPGAMPSQFVWKRSSPRKRAQPTPRFTATTVTKKKALEVREAVDSSTECSEIISEHATSTNMADLTVEIENTTQERECGTDFVEKSGKDSCIAELKDKVAATPANNEEVEKGVSNLKEKVEDLERKYEKLVTITKVYTRQSIPEFKTSHLLQVEKGQYVEISLKLRLPPHLPGAPCADEEYLEIRDGYDQSANLLGVLCGRNFLHFIRRSSGLPTNMMNVAQTQFVLLNHSSSLWCLVESDRLLILFGERMRRLCKTAQVYDSKSTLLKKKEIQSTAARWTIMKCGIKLKHRLLGCPQPCQCSDLKGNMKGLIRVDCKEKGLPSIPQKIPSPTAKLDLSKSSIKTLPPRVFNHLTQLGELDFSENLIETLPPGVFNNLSALYKLDLSYNLLEQLPSAVFFRNDYLEELTLDFNKLETLPPDVFIAHKLFDLWMGNNNLKTLPEDLFAGQNLLKYLDLSYNQLQRLPRGVLSTNTELKKLDLSYNGIERLPLDVFGNLTKLKKVYMDNNRLKALSPDQFHGLSKLKDLAVYDNNIEHLPREVFKDTKNMSFIVEMSSTANGIVEGAGERQEAANELIEERQRAIFLTEVGPEVYSTLSNLVAPMKPKEIPLTKIIECLEKHYNPRPLEIAESLHFGTRNQKQGESVNDFTVTLKKLSIHCNYRLFLDRALRDRFVCGLNNVKVQNKLLNTEDLTFDRACRIAKSMEMAEKSSQDFHPAAAVGESERGTVNQLKTEKMSAKENSSNKSCFRCGRKHNYNSCKFKNAKCFKCSKIGHIATVCRAKSEENKANSFSAKGSIQNMQSNDEYDELGIFSVETTVSKNDKYKVNMSLNGCMCEMEVDTAADRSILNAAERELDKLEENGVIKKVERSVWASPIVVEPKADKSVRICGDYKVTINHSVEDEPYPLPTTQDLYNALSGSKDFSKLDLSHAYAQPSVDKESQEYLTINTHKGLYSYTKLPYGVRSSPKLFQAKMDLILQGVERCVCKQDDILIGGGDSQENLRILSEVLERLHKYNVHLKLSKCEFLKTDVVYLGLRISEAGLQPVEEKLESVRKAPVPRDVSKLWSFLGMIQYYHSFHPNLASSLASLHDLLRKGKAWVWTTECQNAYDGCKEGLTSDSLLVHYDVTRELRLACDASSYGLGAVISHEMDDGRERPVAYASRNLTSSESNYAQIEREALSIIYGLRKFHQFLYGRKFTLVTDHKPLLSILGPKSAIPTLAAARMQRHSKWMEVKHMTSTTADKTIDELRLIFAEHGLPEELVSDNGPQFVSHEFSEFMPKNGIKHTLVLPYYPPSNGAAERSMRVLKEALIKQVLEGTKRISMKHRLVNFLFRYRTAPHSTTGVTSAELMVKRKLRTGLSLVKSDLEQAVQHKQTKQAVYKDPKVDAERFFQVYDRVRVRNTRPKSQVDRWVPGTVVKVCGPRTYIVKTGYRNRYVHTDHMIRACVNAPDKVEEAEVMVPESYEQPEQEENPEKTSELSQIPDNSNPVVPMAPICLDENGFSQECRPLLSPSIQLPPDAIITPVWQTNISDISSLCRSFYLNKIRTVTNEQFKDVAPTIQFLYFHYNQMRELPRGFFSNMKKLITATVDTNLMCCHLTKEDADCDFVYVDSFASCETMFMNRAPKTCIWVIAIMSLVGAVFVITWRMIHREKDIVQPIMLIHLAVSDGLMGVYLITIGYKDAIWTGQYYLHDYELRSSLSWQINGAIAVLSSEVSIMLLSLISADRLKNIVFPFYVGGLTNKDTHALCFTIWIIGFIIAFLPTFGIQYFEGPGGHHFYGKSVVCLPLQLSHDKALGWEYSLAVFVGLNLAFLAFVIVAYLIIVVNRCRVQAMSANTQRETALAKRVFFIILTDCICWMPVIVIGLRSIAEKAFRTRGDLAVWIAVFALPLNSAINPILYTLSTTQVRNVLKAKWQQLCNYFMAKCTRTQTREDVRDPGHDQAFEMRTFGAAGREEGQLNTIQKEPAKPGQPETEPTDRDSTDKITVQPMKTEAEDHKQTQKDVAENSKYEELHTDFKGEQNQEDVAKDHSKAEGTVAAPQTNSDEEVYVIVWETAL</sequence>
<evidence type="ECO:0000259" key="16">
    <source>
        <dbReference type="PROSITE" id="PS50158"/>
    </source>
</evidence>
<dbReference type="Gene3D" id="1.20.1070.10">
    <property type="entry name" value="Rhodopsin 7-helix transmembrane proteins"/>
    <property type="match status" value="1"/>
</dbReference>
<accession>A0A2B4SH60</accession>
<reference evidence="22" key="1">
    <citation type="journal article" date="2017" name="bioRxiv">
        <title>Comparative analysis of the genomes of Stylophora pistillata and Acropora digitifera provides evidence for extensive differences between species of corals.</title>
        <authorList>
            <person name="Voolstra C.R."/>
            <person name="Li Y."/>
            <person name="Liew Y.J."/>
            <person name="Baumgarten S."/>
            <person name="Zoccola D."/>
            <person name="Flot J.-F."/>
            <person name="Tambutte S."/>
            <person name="Allemand D."/>
            <person name="Aranda M."/>
        </authorList>
    </citation>
    <scope>NUCLEOTIDE SEQUENCE [LARGE SCALE GENOMIC DNA]</scope>
</reference>
<proteinExistence type="predicted"/>
<dbReference type="Pfam" id="PF05485">
    <property type="entry name" value="THAP"/>
    <property type="match status" value="1"/>
</dbReference>
<evidence type="ECO:0000256" key="4">
    <source>
        <dbReference type="ARBA" id="ARBA00022723"/>
    </source>
</evidence>
<feature type="transmembrane region" description="Helical" evidence="15">
    <location>
        <begin position="1740"/>
        <end position="1759"/>
    </location>
</feature>
<dbReference type="CDD" id="cd09274">
    <property type="entry name" value="RNase_HI_RT_Ty3"/>
    <property type="match status" value="1"/>
</dbReference>
<evidence type="ECO:0000256" key="9">
    <source>
        <dbReference type="ARBA" id="ARBA00023125"/>
    </source>
</evidence>
<dbReference type="CDD" id="cd01647">
    <property type="entry name" value="RT_LTR"/>
    <property type="match status" value="1"/>
</dbReference>
<keyword evidence="7" id="KW-0862">Zinc</keyword>
<evidence type="ECO:0000256" key="11">
    <source>
        <dbReference type="PROSITE-ProRule" id="PRU00047"/>
    </source>
</evidence>
<dbReference type="PANTHER" id="PTHR37984:SF10">
    <property type="entry name" value="RIBONUCLEASE H"/>
    <property type="match status" value="1"/>
</dbReference>
<dbReference type="Gene3D" id="3.30.70.270">
    <property type="match status" value="2"/>
</dbReference>
<feature type="coiled-coil region" evidence="13">
    <location>
        <begin position="920"/>
        <end position="947"/>
    </location>
</feature>
<dbReference type="Pfam" id="PF00001">
    <property type="entry name" value="7tm_1"/>
    <property type="match status" value="1"/>
</dbReference>
<dbReference type="SUPFAM" id="SSF57716">
    <property type="entry name" value="Glucocorticoid receptor-like (DNA-binding domain)"/>
    <property type="match status" value="1"/>
</dbReference>
<evidence type="ECO:0000256" key="5">
    <source>
        <dbReference type="ARBA" id="ARBA00022737"/>
    </source>
</evidence>
<dbReference type="FunFam" id="3.10.20.370:FF:000001">
    <property type="entry name" value="Retrovirus-related Pol polyprotein from transposon 17.6-like protein"/>
    <property type="match status" value="1"/>
</dbReference>
<dbReference type="SUPFAM" id="SSF52058">
    <property type="entry name" value="L domain-like"/>
    <property type="match status" value="1"/>
</dbReference>
<dbReference type="Gene3D" id="6.20.210.20">
    <property type="entry name" value="THAP domain"/>
    <property type="match status" value="1"/>
</dbReference>
<dbReference type="Gene3D" id="3.80.10.10">
    <property type="entry name" value="Ribonuclease Inhibitor"/>
    <property type="match status" value="1"/>
</dbReference>
<keyword evidence="13" id="KW-0175">Coiled coil</keyword>
<evidence type="ECO:0000256" key="10">
    <source>
        <dbReference type="ARBA" id="ARBA00023136"/>
    </source>
</evidence>
<keyword evidence="8 15" id="KW-1133">Transmembrane helix</keyword>
<dbReference type="GO" id="GO:0016020">
    <property type="term" value="C:membrane"/>
    <property type="evidence" value="ECO:0007669"/>
    <property type="project" value="UniProtKB-SubCell"/>
</dbReference>
<evidence type="ECO:0000256" key="13">
    <source>
        <dbReference type="SAM" id="Coils"/>
    </source>
</evidence>
<dbReference type="SMART" id="SM00343">
    <property type="entry name" value="ZnF_C2HC"/>
    <property type="match status" value="1"/>
</dbReference>
<evidence type="ECO:0000256" key="14">
    <source>
        <dbReference type="SAM" id="MobiDB-lite"/>
    </source>
</evidence>
<dbReference type="InterPro" id="IPR017452">
    <property type="entry name" value="GPCR_Rhodpsn_7TM"/>
</dbReference>
<keyword evidence="22" id="KW-1185">Reference proteome</keyword>
<evidence type="ECO:0000256" key="15">
    <source>
        <dbReference type="SAM" id="Phobius"/>
    </source>
</evidence>
<dbReference type="PROSITE" id="PS50158">
    <property type="entry name" value="ZF_CCHC"/>
    <property type="match status" value="1"/>
</dbReference>
<keyword evidence="6 11" id="KW-0863">Zinc-finger</keyword>
<dbReference type="InterPro" id="IPR006612">
    <property type="entry name" value="THAP_Znf"/>
</dbReference>
<dbReference type="InterPro" id="IPR043502">
    <property type="entry name" value="DNA/RNA_pol_sf"/>
</dbReference>
<dbReference type="PROSITE" id="PS50994">
    <property type="entry name" value="INTEGRASE"/>
    <property type="match status" value="1"/>
</dbReference>
<dbReference type="Pfam" id="PF13855">
    <property type="entry name" value="LRR_8"/>
    <property type="match status" value="3"/>
</dbReference>
<evidence type="ECO:0000256" key="2">
    <source>
        <dbReference type="ARBA" id="ARBA00022614"/>
    </source>
</evidence>
<keyword evidence="9 12" id="KW-0238">DNA-binding</keyword>
<keyword evidence="3 15" id="KW-0812">Transmembrane</keyword>
<feature type="domain" description="CCHC-type" evidence="16">
    <location>
        <begin position="844"/>
        <end position="859"/>
    </location>
</feature>
<feature type="region of interest" description="Disordered" evidence="14">
    <location>
        <begin position="70"/>
        <end position="104"/>
    </location>
</feature>
<dbReference type="GO" id="GO:0003677">
    <property type="term" value="F:DNA binding"/>
    <property type="evidence" value="ECO:0007669"/>
    <property type="project" value="UniProtKB-UniRule"/>
</dbReference>
<dbReference type="Gene3D" id="4.10.60.10">
    <property type="entry name" value="Zinc finger, CCHC-type"/>
    <property type="match status" value="1"/>
</dbReference>
<dbReference type="InterPro" id="IPR001584">
    <property type="entry name" value="Integrase_cat-core"/>
</dbReference>
<dbReference type="EMBL" id="LSMT01000069">
    <property type="protein sequence ID" value="PFX29231.1"/>
    <property type="molecule type" value="Genomic_DNA"/>
</dbReference>
<evidence type="ECO:0000256" key="12">
    <source>
        <dbReference type="PROSITE-ProRule" id="PRU00309"/>
    </source>
</evidence>
<dbReference type="SMART" id="SM00980">
    <property type="entry name" value="THAP"/>
    <property type="match status" value="1"/>
</dbReference>
<protein>
    <submittedName>
        <fullName evidence="21">G-protein coupled receptor GRL101</fullName>
    </submittedName>
</protein>
<evidence type="ECO:0000256" key="7">
    <source>
        <dbReference type="ARBA" id="ARBA00022833"/>
    </source>
</evidence>
<evidence type="ECO:0000256" key="6">
    <source>
        <dbReference type="ARBA" id="ARBA00022771"/>
    </source>
</evidence>
<feature type="coiled-coil region" evidence="13">
    <location>
        <begin position="185"/>
        <end position="212"/>
    </location>
</feature>
<evidence type="ECO:0000256" key="3">
    <source>
        <dbReference type="ARBA" id="ARBA00022692"/>
    </source>
</evidence>
<dbReference type="SMART" id="SM00364">
    <property type="entry name" value="LRR_BAC"/>
    <property type="match status" value="5"/>
</dbReference>
<keyword evidence="4" id="KW-0479">Metal-binding</keyword>
<dbReference type="InterPro" id="IPR032675">
    <property type="entry name" value="LRR_dom_sf"/>
</dbReference>
<dbReference type="PRINTS" id="PR00237">
    <property type="entry name" value="GPCRRHODOPSN"/>
</dbReference>
<feature type="region of interest" description="Disordered" evidence="14">
    <location>
        <begin position="2033"/>
        <end position="2120"/>
    </location>
</feature>
<dbReference type="OrthoDB" id="5989969at2759"/>
<gene>
    <name evidence="21" type="ORF">AWC38_SpisGene6000</name>
</gene>
<dbReference type="SUPFAM" id="SSF56672">
    <property type="entry name" value="DNA/RNA polymerases"/>
    <property type="match status" value="1"/>
</dbReference>
<dbReference type="GO" id="GO:0004930">
    <property type="term" value="F:G protein-coupled receptor activity"/>
    <property type="evidence" value="ECO:0007669"/>
    <property type="project" value="InterPro"/>
</dbReference>
<dbReference type="STRING" id="50429.A0A2B4SH60"/>
<keyword evidence="21" id="KW-0675">Receptor</keyword>
<dbReference type="PROSITE" id="PS51450">
    <property type="entry name" value="LRR"/>
    <property type="match status" value="2"/>
</dbReference>
<organism evidence="21 22">
    <name type="scientific">Stylophora pistillata</name>
    <name type="common">Smooth cauliflower coral</name>
    <dbReference type="NCBI Taxonomy" id="50429"/>
    <lineage>
        <taxon>Eukaryota</taxon>
        <taxon>Metazoa</taxon>
        <taxon>Cnidaria</taxon>
        <taxon>Anthozoa</taxon>
        <taxon>Hexacorallia</taxon>
        <taxon>Scleractinia</taxon>
        <taxon>Astrocoeniina</taxon>
        <taxon>Pocilloporidae</taxon>
        <taxon>Stylophora</taxon>
    </lineage>
</organism>
<evidence type="ECO:0000259" key="17">
    <source>
        <dbReference type="PROSITE" id="PS50262"/>
    </source>
</evidence>
<dbReference type="GO" id="GO:0008270">
    <property type="term" value="F:zinc ion binding"/>
    <property type="evidence" value="ECO:0007669"/>
    <property type="project" value="UniProtKB-KW"/>
</dbReference>
<dbReference type="Gene3D" id="3.10.10.10">
    <property type="entry name" value="HIV Type 1 Reverse Transcriptase, subunit A, domain 1"/>
    <property type="match status" value="1"/>
</dbReference>
<dbReference type="SMART" id="SM00692">
    <property type="entry name" value="DM3"/>
    <property type="match status" value="1"/>
</dbReference>
<comment type="caution">
    <text evidence="21">The sequence shown here is derived from an EMBL/GenBank/DDBJ whole genome shotgun (WGS) entry which is preliminary data.</text>
</comment>
<dbReference type="Pfam" id="PF00078">
    <property type="entry name" value="RVT_1"/>
    <property type="match status" value="1"/>
</dbReference>
<dbReference type="SMART" id="SM00369">
    <property type="entry name" value="LRR_TYP"/>
    <property type="match status" value="10"/>
</dbReference>
<dbReference type="InterPro" id="IPR003591">
    <property type="entry name" value="Leu-rich_rpt_typical-subtyp"/>
</dbReference>
<dbReference type="InterPro" id="IPR038441">
    <property type="entry name" value="THAP_Znf_sf"/>
</dbReference>
<feature type="transmembrane region" description="Helical" evidence="15">
    <location>
        <begin position="1708"/>
        <end position="1728"/>
    </location>
</feature>
<dbReference type="PANTHER" id="PTHR37984">
    <property type="entry name" value="PROTEIN CBG26694"/>
    <property type="match status" value="1"/>
</dbReference>
<dbReference type="InterPro" id="IPR001611">
    <property type="entry name" value="Leu-rich_rpt"/>
</dbReference>
<dbReference type="SUPFAM" id="SSF81321">
    <property type="entry name" value="Family A G protein-coupled receptor-like"/>
    <property type="match status" value="1"/>
</dbReference>
<feature type="region of interest" description="Disordered" evidence="14">
    <location>
        <begin position="1541"/>
        <end position="1563"/>
    </location>
</feature>
<dbReference type="Proteomes" id="UP000225706">
    <property type="component" value="Unassembled WGS sequence"/>
</dbReference>
<feature type="domain" description="G-protein coupled receptors family 1 profile" evidence="17">
    <location>
        <begin position="1718"/>
        <end position="1979"/>
    </location>
</feature>
<feature type="transmembrane region" description="Helical" evidence="15">
    <location>
        <begin position="1960"/>
        <end position="1981"/>
    </location>
</feature>
<keyword evidence="10 15" id="KW-0472">Membrane</keyword>
<evidence type="ECO:0000313" key="21">
    <source>
        <dbReference type="EMBL" id="PFX29231.1"/>
    </source>
</evidence>
<dbReference type="InterPro" id="IPR000276">
    <property type="entry name" value="GPCR_Rhodpsn"/>
</dbReference>
<dbReference type="GO" id="GO:0015074">
    <property type="term" value="P:DNA integration"/>
    <property type="evidence" value="ECO:0007669"/>
    <property type="project" value="InterPro"/>
</dbReference>
<feature type="domain" description="Reverse transcriptase" evidence="18">
    <location>
        <begin position="939"/>
        <end position="1117"/>
    </location>
</feature>
<feature type="transmembrane region" description="Helical" evidence="15">
    <location>
        <begin position="1779"/>
        <end position="1804"/>
    </location>
</feature>
<dbReference type="SUPFAM" id="SSF53098">
    <property type="entry name" value="Ribonuclease H-like"/>
    <property type="match status" value="1"/>
</dbReference>
<dbReference type="PROSITE" id="PS50878">
    <property type="entry name" value="RT_POL"/>
    <property type="match status" value="1"/>
</dbReference>
<feature type="domain" description="THAP-type" evidence="19">
    <location>
        <begin position="1"/>
        <end position="88"/>
    </location>
</feature>
<dbReference type="Gene3D" id="3.30.420.10">
    <property type="entry name" value="Ribonuclease H-like superfamily/Ribonuclease H"/>
    <property type="match status" value="1"/>
</dbReference>
<dbReference type="PROSITE" id="PS50262">
    <property type="entry name" value="G_PROTEIN_RECEP_F1_2"/>
    <property type="match status" value="1"/>
</dbReference>
<keyword evidence="2" id="KW-0433">Leucine-rich repeat</keyword>
<feature type="compositionally biased region" description="Basic and acidic residues" evidence="14">
    <location>
        <begin position="2071"/>
        <end position="2112"/>
    </location>
</feature>
<evidence type="ECO:0000256" key="1">
    <source>
        <dbReference type="ARBA" id="ARBA00004370"/>
    </source>
</evidence>
<feature type="transmembrane region" description="Helical" evidence="15">
    <location>
        <begin position="1926"/>
        <end position="1948"/>
    </location>
</feature>
<dbReference type="InterPro" id="IPR050951">
    <property type="entry name" value="Retrovirus_Pol_polyprotein"/>
</dbReference>
<dbReference type="Pfam" id="PF17919">
    <property type="entry name" value="RT_RNaseH_2"/>
    <property type="match status" value="1"/>
</dbReference>
<dbReference type="InterPro" id="IPR041577">
    <property type="entry name" value="RT_RNaseH_2"/>
</dbReference>
<evidence type="ECO:0000256" key="8">
    <source>
        <dbReference type="ARBA" id="ARBA00022989"/>
    </source>
</evidence>
<feature type="transmembrane region" description="Helical" evidence="15">
    <location>
        <begin position="1879"/>
        <end position="1905"/>
    </location>
</feature>